<evidence type="ECO:0008006" key="3">
    <source>
        <dbReference type="Google" id="ProtNLM"/>
    </source>
</evidence>
<dbReference type="AlphaFoldDB" id="A0AAV6QDC4"/>
<dbReference type="Proteomes" id="UP000693946">
    <property type="component" value="Linkage Group LG6"/>
</dbReference>
<organism evidence="1 2">
    <name type="scientific">Solea senegalensis</name>
    <name type="common">Senegalese sole</name>
    <dbReference type="NCBI Taxonomy" id="28829"/>
    <lineage>
        <taxon>Eukaryota</taxon>
        <taxon>Metazoa</taxon>
        <taxon>Chordata</taxon>
        <taxon>Craniata</taxon>
        <taxon>Vertebrata</taxon>
        <taxon>Euteleostomi</taxon>
        <taxon>Actinopterygii</taxon>
        <taxon>Neopterygii</taxon>
        <taxon>Teleostei</taxon>
        <taxon>Neoteleostei</taxon>
        <taxon>Acanthomorphata</taxon>
        <taxon>Carangaria</taxon>
        <taxon>Pleuronectiformes</taxon>
        <taxon>Pleuronectoidei</taxon>
        <taxon>Soleidae</taxon>
        <taxon>Solea</taxon>
    </lineage>
</organism>
<comment type="caution">
    <text evidence="1">The sequence shown here is derived from an EMBL/GenBank/DDBJ whole genome shotgun (WGS) entry which is preliminary data.</text>
</comment>
<dbReference type="EMBL" id="JAGKHQ010000018">
    <property type="protein sequence ID" value="KAG7486615.1"/>
    <property type="molecule type" value="Genomic_DNA"/>
</dbReference>
<gene>
    <name evidence="1" type="ORF">JOB18_034866</name>
</gene>
<evidence type="ECO:0000313" key="1">
    <source>
        <dbReference type="EMBL" id="KAG7486615.1"/>
    </source>
</evidence>
<keyword evidence="2" id="KW-1185">Reference proteome</keyword>
<reference evidence="1 2" key="1">
    <citation type="journal article" date="2021" name="Sci. Rep.">
        <title>Chromosome anchoring in Senegalese sole (Solea senegalensis) reveals sex-associated markers and genome rearrangements in flatfish.</title>
        <authorList>
            <person name="Guerrero-Cozar I."/>
            <person name="Gomez-Garrido J."/>
            <person name="Berbel C."/>
            <person name="Martinez-Blanch J.F."/>
            <person name="Alioto T."/>
            <person name="Claros M.G."/>
            <person name="Gagnaire P.A."/>
            <person name="Manchado M."/>
        </authorList>
    </citation>
    <scope>NUCLEOTIDE SEQUENCE [LARGE SCALE GENOMIC DNA]</scope>
    <source>
        <strain evidence="1">Sse05_10M</strain>
    </source>
</reference>
<protein>
    <recommendedName>
        <fullName evidence="3">Secreted protein</fullName>
    </recommendedName>
</protein>
<accession>A0AAV6QDC4</accession>
<name>A0AAV6QDC4_SOLSE</name>
<proteinExistence type="predicted"/>
<evidence type="ECO:0000313" key="2">
    <source>
        <dbReference type="Proteomes" id="UP000693946"/>
    </source>
</evidence>
<sequence>MRHILLPVLILRTRVNTSLPVGVFSYRAAGLTRHAQCALSLQFAVVNAGSGVSLALSPCGCASFSATR</sequence>